<keyword evidence="2" id="KW-1185">Reference proteome</keyword>
<dbReference type="AlphaFoldDB" id="A0A6A6M6L2"/>
<evidence type="ECO:0000313" key="1">
    <source>
        <dbReference type="EMBL" id="KAF2308023.1"/>
    </source>
</evidence>
<protein>
    <submittedName>
        <fullName evidence="1">Uncharacterized protein</fullName>
    </submittedName>
</protein>
<accession>A0A6A6M6L2</accession>
<evidence type="ECO:0000313" key="2">
    <source>
        <dbReference type="Proteomes" id="UP000467840"/>
    </source>
</evidence>
<sequence length="124" mass="14001">MDFEVFEGTYVGLTFDRVKMSDSVIGYVDSDFAGDLNRRRSLTGYCLLFLELLSVGRQHCKLQLLCLPQRLNMALAKAVKEALWLQETTMAFIAVETFECMGSTPRLLIAEAKLLASPKAIIWF</sequence>
<comment type="caution">
    <text evidence="1">The sequence shown here is derived from an EMBL/GenBank/DDBJ whole genome shotgun (WGS) entry which is preliminary data.</text>
</comment>
<dbReference type="Proteomes" id="UP000467840">
    <property type="component" value="Chromosome 9"/>
</dbReference>
<reference evidence="1 2" key="1">
    <citation type="journal article" date="2020" name="Mol. Plant">
        <title>The Chromosome-Based Rubber Tree Genome Provides New Insights into Spurge Genome Evolution and Rubber Biosynthesis.</title>
        <authorList>
            <person name="Liu J."/>
            <person name="Shi C."/>
            <person name="Shi C.C."/>
            <person name="Li W."/>
            <person name="Zhang Q.J."/>
            <person name="Zhang Y."/>
            <person name="Li K."/>
            <person name="Lu H.F."/>
            <person name="Shi C."/>
            <person name="Zhu S.T."/>
            <person name="Xiao Z.Y."/>
            <person name="Nan H."/>
            <person name="Yue Y."/>
            <person name="Zhu X.G."/>
            <person name="Wu Y."/>
            <person name="Hong X.N."/>
            <person name="Fan G.Y."/>
            <person name="Tong Y."/>
            <person name="Zhang D."/>
            <person name="Mao C.L."/>
            <person name="Liu Y.L."/>
            <person name="Hao S.J."/>
            <person name="Liu W.Q."/>
            <person name="Lv M.Q."/>
            <person name="Zhang H.B."/>
            <person name="Liu Y."/>
            <person name="Hu-Tang G.R."/>
            <person name="Wang J.P."/>
            <person name="Wang J.H."/>
            <person name="Sun Y.H."/>
            <person name="Ni S.B."/>
            <person name="Chen W.B."/>
            <person name="Zhang X.C."/>
            <person name="Jiao Y.N."/>
            <person name="Eichler E.E."/>
            <person name="Li G.H."/>
            <person name="Liu X."/>
            <person name="Gao L.Z."/>
        </authorList>
    </citation>
    <scope>NUCLEOTIDE SEQUENCE [LARGE SCALE GENOMIC DNA]</scope>
    <source>
        <strain evidence="2">cv. GT1</strain>
        <tissue evidence="1">Leaf</tissue>
    </source>
</reference>
<organism evidence="1 2">
    <name type="scientific">Hevea brasiliensis</name>
    <name type="common">Para rubber tree</name>
    <name type="synonym">Siphonia brasiliensis</name>
    <dbReference type="NCBI Taxonomy" id="3981"/>
    <lineage>
        <taxon>Eukaryota</taxon>
        <taxon>Viridiplantae</taxon>
        <taxon>Streptophyta</taxon>
        <taxon>Embryophyta</taxon>
        <taxon>Tracheophyta</taxon>
        <taxon>Spermatophyta</taxon>
        <taxon>Magnoliopsida</taxon>
        <taxon>eudicotyledons</taxon>
        <taxon>Gunneridae</taxon>
        <taxon>Pentapetalae</taxon>
        <taxon>rosids</taxon>
        <taxon>fabids</taxon>
        <taxon>Malpighiales</taxon>
        <taxon>Euphorbiaceae</taxon>
        <taxon>Crotonoideae</taxon>
        <taxon>Micrandreae</taxon>
        <taxon>Hevea</taxon>
    </lineage>
</organism>
<dbReference type="EMBL" id="JAAGAX010000008">
    <property type="protein sequence ID" value="KAF2308023.1"/>
    <property type="molecule type" value="Genomic_DNA"/>
</dbReference>
<gene>
    <name evidence="1" type="ORF">GH714_034490</name>
</gene>
<proteinExistence type="predicted"/>
<name>A0A6A6M6L2_HEVBR</name>